<evidence type="ECO:0000259" key="1">
    <source>
        <dbReference type="Pfam" id="PF13280"/>
    </source>
</evidence>
<dbReference type="EMBL" id="CP067993">
    <property type="protein sequence ID" value="QQQ42208.1"/>
    <property type="molecule type" value="Genomic_DNA"/>
</dbReference>
<feature type="domain" description="WCX" evidence="2">
    <location>
        <begin position="274"/>
        <end position="346"/>
    </location>
</feature>
<dbReference type="PANTHER" id="PTHR34580:SF1">
    <property type="entry name" value="PROTEIN PAFC"/>
    <property type="match status" value="1"/>
</dbReference>
<dbReference type="Proteomes" id="UP000596095">
    <property type="component" value="Chromosome"/>
</dbReference>
<evidence type="ECO:0000313" key="3">
    <source>
        <dbReference type="EMBL" id="QQQ42208.1"/>
    </source>
</evidence>
<dbReference type="InterPro" id="IPR057727">
    <property type="entry name" value="WCX_dom"/>
</dbReference>
<accession>A0ABD7C3P7</accession>
<dbReference type="PROSITE" id="PS52050">
    <property type="entry name" value="WYL"/>
    <property type="match status" value="1"/>
</dbReference>
<protein>
    <submittedName>
        <fullName evidence="3">WYL domain-containing protein</fullName>
    </submittedName>
</protein>
<feature type="domain" description="WYL" evidence="1">
    <location>
        <begin position="173"/>
        <end position="239"/>
    </location>
</feature>
<dbReference type="RefSeq" id="WP_080355415.1">
    <property type="nucleotide sequence ID" value="NZ_CP067993.1"/>
</dbReference>
<organism evidence="3 4">
    <name type="scientific">Stenotrophomonas maltophilia</name>
    <name type="common">Pseudomonas maltophilia</name>
    <name type="synonym">Xanthomonas maltophilia</name>
    <dbReference type="NCBI Taxonomy" id="40324"/>
    <lineage>
        <taxon>Bacteria</taxon>
        <taxon>Pseudomonadati</taxon>
        <taxon>Pseudomonadota</taxon>
        <taxon>Gammaproteobacteria</taxon>
        <taxon>Lysobacterales</taxon>
        <taxon>Lysobacteraceae</taxon>
        <taxon>Stenotrophomonas</taxon>
        <taxon>Stenotrophomonas maltophilia group</taxon>
    </lineage>
</organism>
<dbReference type="InterPro" id="IPR026881">
    <property type="entry name" value="WYL_dom"/>
</dbReference>
<dbReference type="InterPro" id="IPR051534">
    <property type="entry name" value="CBASS_pafABC_assoc_protein"/>
</dbReference>
<proteinExistence type="predicted"/>
<dbReference type="Pfam" id="PF13280">
    <property type="entry name" value="WYL"/>
    <property type="match status" value="1"/>
</dbReference>
<dbReference type="PANTHER" id="PTHR34580">
    <property type="match status" value="1"/>
</dbReference>
<dbReference type="AlphaFoldDB" id="A0ABD7C3P7"/>
<sequence length="351" mass="39750">MSVDQKMSSRKKKDPTRRNVVLLRLIPRYPASISTVQLRDALLQEDPDFDISPRSLQRDLEGMLNGRFNLMCSKDHEDAAIRRKRPYRWSYEPHARAGAPVMSSAEALALCLSENHLRHLLPPDVMALLGPHFSDAHSRINGQISGGHGRWAQRVRSIPNGKALLPAVVDGTVWNTVAEALLHQRQLQVDYLSRTKGESKRMTLHPKGLVSRGPASYLIASVSGYQDVRHFALHRIAQASLLDIRSDDDGFEMDHYLPGAAFTPRQGSGNIELIADIHPQLAWTLRETPLCEDQHLEALEATDWVRIHAHLPDDQENFWWLYSLGDNIRVLQPSGLREAILDRNQRVISLY</sequence>
<evidence type="ECO:0000259" key="2">
    <source>
        <dbReference type="Pfam" id="PF25583"/>
    </source>
</evidence>
<evidence type="ECO:0000313" key="4">
    <source>
        <dbReference type="Proteomes" id="UP000596095"/>
    </source>
</evidence>
<reference evidence="3 4" key="1">
    <citation type="submission" date="2021-01" db="EMBL/GenBank/DDBJ databases">
        <title>Genome Characterization of a novel Stenotrophomonas isolate with high keratinase activity.</title>
        <authorList>
            <person name="Cao Z.-J."/>
        </authorList>
    </citation>
    <scope>NUCLEOTIDE SEQUENCE [LARGE SCALE GENOMIC DNA]</scope>
    <source>
        <strain evidence="3 4">DHHJ</strain>
    </source>
</reference>
<gene>
    <name evidence="3" type="ORF">JJL50_20075</name>
</gene>
<dbReference type="Pfam" id="PF25583">
    <property type="entry name" value="WCX"/>
    <property type="match status" value="1"/>
</dbReference>
<name>A0ABD7C3P7_STEMA</name>